<evidence type="ECO:0000256" key="1">
    <source>
        <dbReference type="SAM" id="MobiDB-lite"/>
    </source>
</evidence>
<dbReference type="Proteomes" id="UP001501771">
    <property type="component" value="Unassembled WGS sequence"/>
</dbReference>
<feature type="region of interest" description="Disordered" evidence="1">
    <location>
        <begin position="399"/>
        <end position="447"/>
    </location>
</feature>
<sequence>MRKTLLGAMSAAALLSTSLAAAASAAPIRVDGDHVRPSGLTYASQQCSDDTIQPPTEPKVHITRGPKTPPLGNQSLGWDMQDQTTYGAGVLSHVPDPKSLKKASIKVFFVGGSGQGSAYAVYHAPSDPGVWKGVAALQLDATPGWHRVNVSKVEFNWRYTGDTQSGEESAMTLQDLAARHGGNGRGAEIGVLFGCTGESFYVDDLEVSSRKVDRTYDLGGYRTLSDIIWGSAVRKKITITYGQRLGLTGRLRARYDSSRVSGALSIQAKPYGATRWRKFERVSSGGDFKVSPARSTTYRSMFDGSERYRASEPKNLQVLVRSVVKAGLADNSVTKGKTFTARGRVLPGHSAKVALQRFLHKKWTTVKTGRSGKDGRYHLSLTAKSLGTSYWRVTAATGGGNLGNHSNQMKLKVTKPAASGGGGGGTYDPPPPPDDPPPPTEPPPPSH</sequence>
<reference evidence="3 4" key="1">
    <citation type="journal article" date="2019" name="Int. J. Syst. Evol. Microbiol.">
        <title>The Global Catalogue of Microorganisms (GCM) 10K type strain sequencing project: providing services to taxonomists for standard genome sequencing and annotation.</title>
        <authorList>
            <consortium name="The Broad Institute Genomics Platform"/>
            <consortium name="The Broad Institute Genome Sequencing Center for Infectious Disease"/>
            <person name="Wu L."/>
            <person name="Ma J."/>
        </authorList>
    </citation>
    <scope>NUCLEOTIDE SEQUENCE [LARGE SCALE GENOMIC DNA]</scope>
    <source>
        <strain evidence="3 4">JCM 16022</strain>
    </source>
</reference>
<evidence type="ECO:0000256" key="2">
    <source>
        <dbReference type="SAM" id="SignalP"/>
    </source>
</evidence>
<evidence type="ECO:0000313" key="3">
    <source>
        <dbReference type="EMBL" id="GAA2155573.1"/>
    </source>
</evidence>
<keyword evidence="2" id="KW-0732">Signal</keyword>
<feature type="signal peptide" evidence="2">
    <location>
        <begin position="1"/>
        <end position="25"/>
    </location>
</feature>
<gene>
    <name evidence="3" type="ORF">GCM10009844_42840</name>
</gene>
<proteinExistence type="predicted"/>
<dbReference type="EMBL" id="BAAAQR010000017">
    <property type="protein sequence ID" value="GAA2155573.1"/>
    <property type="molecule type" value="Genomic_DNA"/>
</dbReference>
<name>A0ABN3A820_9ACTN</name>
<accession>A0ABN3A820</accession>
<evidence type="ECO:0000313" key="4">
    <source>
        <dbReference type="Proteomes" id="UP001501771"/>
    </source>
</evidence>
<protein>
    <submittedName>
        <fullName evidence="3">Uncharacterized protein</fullName>
    </submittedName>
</protein>
<keyword evidence="4" id="KW-1185">Reference proteome</keyword>
<organism evidence="3 4">
    <name type="scientific">Nocardioides koreensis</name>
    <dbReference type="NCBI Taxonomy" id="433651"/>
    <lineage>
        <taxon>Bacteria</taxon>
        <taxon>Bacillati</taxon>
        <taxon>Actinomycetota</taxon>
        <taxon>Actinomycetes</taxon>
        <taxon>Propionibacteriales</taxon>
        <taxon>Nocardioidaceae</taxon>
        <taxon>Nocardioides</taxon>
    </lineage>
</organism>
<feature type="chain" id="PRO_5045078057" evidence="2">
    <location>
        <begin position="26"/>
        <end position="447"/>
    </location>
</feature>
<comment type="caution">
    <text evidence="3">The sequence shown here is derived from an EMBL/GenBank/DDBJ whole genome shotgun (WGS) entry which is preliminary data.</text>
</comment>
<feature type="compositionally biased region" description="Pro residues" evidence="1">
    <location>
        <begin position="428"/>
        <end position="447"/>
    </location>
</feature>